<dbReference type="Proteomes" id="UP001597045">
    <property type="component" value="Unassembled WGS sequence"/>
</dbReference>
<evidence type="ECO:0000313" key="1">
    <source>
        <dbReference type="EMBL" id="MFD1049332.1"/>
    </source>
</evidence>
<keyword evidence="2" id="KW-1185">Reference proteome</keyword>
<organism evidence="1 2">
    <name type="scientific">Kibdelosporangium lantanae</name>
    <dbReference type="NCBI Taxonomy" id="1497396"/>
    <lineage>
        <taxon>Bacteria</taxon>
        <taxon>Bacillati</taxon>
        <taxon>Actinomycetota</taxon>
        <taxon>Actinomycetes</taxon>
        <taxon>Pseudonocardiales</taxon>
        <taxon>Pseudonocardiaceae</taxon>
        <taxon>Kibdelosporangium</taxon>
    </lineage>
</organism>
<feature type="non-terminal residue" evidence="1">
    <location>
        <position position="1"/>
    </location>
</feature>
<dbReference type="EMBL" id="JBHTIS010002113">
    <property type="protein sequence ID" value="MFD1049332.1"/>
    <property type="molecule type" value="Genomic_DNA"/>
</dbReference>
<protein>
    <submittedName>
        <fullName evidence="1">Uncharacterized protein</fullName>
    </submittedName>
</protein>
<comment type="caution">
    <text evidence="1">The sequence shown here is derived from an EMBL/GenBank/DDBJ whole genome shotgun (WGS) entry which is preliminary data.</text>
</comment>
<sequence length="73" mass="8209">RGEFGDVDVNHRAANLFVNPLMAIYFAVDLAGLAESVAYLPRLADTETLYEVAAAIETYRVGVERRLWRAFPH</sequence>
<gene>
    <name evidence="1" type="ORF">ACFQ1S_29240</name>
</gene>
<name>A0ABW3MGS7_9PSEU</name>
<accession>A0ABW3MGS7</accession>
<proteinExistence type="predicted"/>
<evidence type="ECO:0000313" key="2">
    <source>
        <dbReference type="Proteomes" id="UP001597045"/>
    </source>
</evidence>
<reference evidence="2" key="1">
    <citation type="journal article" date="2019" name="Int. J. Syst. Evol. Microbiol.">
        <title>The Global Catalogue of Microorganisms (GCM) 10K type strain sequencing project: providing services to taxonomists for standard genome sequencing and annotation.</title>
        <authorList>
            <consortium name="The Broad Institute Genomics Platform"/>
            <consortium name="The Broad Institute Genome Sequencing Center for Infectious Disease"/>
            <person name="Wu L."/>
            <person name="Ma J."/>
        </authorList>
    </citation>
    <scope>NUCLEOTIDE SEQUENCE [LARGE SCALE GENOMIC DNA]</scope>
    <source>
        <strain evidence="2">JCM 31486</strain>
    </source>
</reference>